<protein>
    <recommendedName>
        <fullName evidence="3">C3H1-type domain-containing protein</fullName>
    </recommendedName>
</protein>
<feature type="region of interest" description="Disordered" evidence="2">
    <location>
        <begin position="383"/>
        <end position="490"/>
    </location>
</feature>
<dbReference type="InterPro" id="IPR000571">
    <property type="entry name" value="Znf_CCCH"/>
</dbReference>
<sequence>MPHPTAVELTPSGSPTPLLPLYKTRPNWFIQRDNGVYVPVIPVDELPPDIELDGAPRELKMDDAQGMRFLERVPLSGQTYTLARSGKVAEEWNRRHSQHHYTRSQTSLRPLRLSASARPSIVEAGERGHARTQSENVFAKPFPIAPVPSAPPIITGDPGPKTGSLLESRPLPPSGREPDLSKKEYCTYWIKTGECDFMQQGCLFKHEMPDLTTLREKVGIGSVPHWYQVRCAMARREDARKSLGDGLEWVGGEVVQEEDEDADASGSEHGEAVEERERLKRADTMPPWFRAPDDDVRKMAEREQVDMETSVQAQQKQSAHHDDLIDPSTPAENTNPATTALPDRTRARKGPLIPATRLPSSAPPHARSISEAQADIFKLMRSAHTAAAPSRPPSGLSRISTTTTTTSIPSPSTLRHSRTITSQLPTATTPPQARHTTPRKRIPETKRYFPHPTPPAASAPALSPSTSSSISNTSSTSSPTTPLYPASAIPTPTSKRASAFIHDHDATAYLSDAAAAAVPPSRLPAPRIAVAAAGTQGSAVKRAAPPRQRASFSPGAEQGGLGRARFAGAAGAVEGEEVGDEDDHDGPSFESRGVVRAELKGGRTRGGSGGASAVGKANGKGAARETKVPVKVK</sequence>
<feature type="compositionally biased region" description="Low complexity" evidence="2">
    <location>
        <begin position="563"/>
        <end position="573"/>
    </location>
</feature>
<evidence type="ECO:0000256" key="2">
    <source>
        <dbReference type="SAM" id="MobiDB-lite"/>
    </source>
</evidence>
<proteinExistence type="predicted"/>
<accession>A0ABQ8GQW3</accession>
<keyword evidence="1" id="KW-0862">Zinc</keyword>
<keyword evidence="1" id="KW-0479">Metal-binding</keyword>
<feature type="compositionally biased region" description="Polar residues" evidence="2">
    <location>
        <begin position="419"/>
        <end position="435"/>
    </location>
</feature>
<feature type="compositionally biased region" description="Low complexity" evidence="2">
    <location>
        <begin position="396"/>
        <end position="414"/>
    </location>
</feature>
<feature type="compositionally biased region" description="Low complexity" evidence="2">
    <location>
        <begin position="327"/>
        <end position="342"/>
    </location>
</feature>
<comment type="caution">
    <text evidence="4">The sequence shown here is derived from an EMBL/GenBank/DDBJ whole genome shotgun (WGS) entry which is preliminary data.</text>
</comment>
<feature type="compositionally biased region" description="Basic and acidic residues" evidence="2">
    <location>
        <begin position="266"/>
        <end position="283"/>
    </location>
</feature>
<feature type="region of interest" description="Disordered" evidence="2">
    <location>
        <begin position="253"/>
        <end position="348"/>
    </location>
</feature>
<feature type="compositionally biased region" description="Basic and acidic residues" evidence="2">
    <location>
        <begin position="291"/>
        <end position="305"/>
    </location>
</feature>
<feature type="compositionally biased region" description="Low complexity" evidence="2">
    <location>
        <begin position="458"/>
        <end position="488"/>
    </location>
</feature>
<dbReference type="PROSITE" id="PS50103">
    <property type="entry name" value="ZF_C3H1"/>
    <property type="match status" value="1"/>
</dbReference>
<feature type="compositionally biased region" description="Acidic residues" evidence="2">
    <location>
        <begin position="574"/>
        <end position="584"/>
    </location>
</feature>
<evidence type="ECO:0000313" key="5">
    <source>
        <dbReference type="Proteomes" id="UP000774617"/>
    </source>
</evidence>
<feature type="zinc finger region" description="C3H1-type" evidence="1">
    <location>
        <begin position="180"/>
        <end position="209"/>
    </location>
</feature>
<gene>
    <name evidence="4" type="ORF">B0J12DRAFT_645856</name>
</gene>
<feature type="region of interest" description="Disordered" evidence="2">
    <location>
        <begin position="535"/>
        <end position="633"/>
    </location>
</feature>
<organism evidence="4 5">
    <name type="scientific">Macrophomina phaseolina</name>
    <dbReference type="NCBI Taxonomy" id="35725"/>
    <lineage>
        <taxon>Eukaryota</taxon>
        <taxon>Fungi</taxon>
        <taxon>Dikarya</taxon>
        <taxon>Ascomycota</taxon>
        <taxon>Pezizomycotina</taxon>
        <taxon>Dothideomycetes</taxon>
        <taxon>Dothideomycetes incertae sedis</taxon>
        <taxon>Botryosphaeriales</taxon>
        <taxon>Botryosphaeriaceae</taxon>
        <taxon>Macrophomina</taxon>
    </lineage>
</organism>
<name>A0ABQ8GQW3_9PEZI</name>
<feature type="compositionally biased region" description="Polar residues" evidence="2">
    <location>
        <begin position="307"/>
        <end position="317"/>
    </location>
</feature>
<evidence type="ECO:0000259" key="3">
    <source>
        <dbReference type="PROSITE" id="PS50103"/>
    </source>
</evidence>
<evidence type="ECO:0000313" key="4">
    <source>
        <dbReference type="EMBL" id="KAH7062582.1"/>
    </source>
</evidence>
<feature type="compositionally biased region" description="Basic and acidic residues" evidence="2">
    <location>
        <begin position="622"/>
        <end position="633"/>
    </location>
</feature>
<feature type="region of interest" description="Disordered" evidence="2">
    <location>
        <begin position="156"/>
        <end position="178"/>
    </location>
</feature>
<dbReference type="Proteomes" id="UP000774617">
    <property type="component" value="Unassembled WGS sequence"/>
</dbReference>
<reference evidence="4 5" key="1">
    <citation type="journal article" date="2021" name="Nat. Commun.">
        <title>Genetic determinants of endophytism in the Arabidopsis root mycobiome.</title>
        <authorList>
            <person name="Mesny F."/>
            <person name="Miyauchi S."/>
            <person name="Thiergart T."/>
            <person name="Pickel B."/>
            <person name="Atanasova L."/>
            <person name="Karlsson M."/>
            <person name="Huettel B."/>
            <person name="Barry K.W."/>
            <person name="Haridas S."/>
            <person name="Chen C."/>
            <person name="Bauer D."/>
            <person name="Andreopoulos W."/>
            <person name="Pangilinan J."/>
            <person name="LaButti K."/>
            <person name="Riley R."/>
            <person name="Lipzen A."/>
            <person name="Clum A."/>
            <person name="Drula E."/>
            <person name="Henrissat B."/>
            <person name="Kohler A."/>
            <person name="Grigoriev I.V."/>
            <person name="Martin F.M."/>
            <person name="Hacquard S."/>
        </authorList>
    </citation>
    <scope>NUCLEOTIDE SEQUENCE [LARGE SCALE GENOMIC DNA]</scope>
    <source>
        <strain evidence="4 5">MPI-SDFR-AT-0080</strain>
    </source>
</reference>
<evidence type="ECO:0000256" key="1">
    <source>
        <dbReference type="PROSITE-ProRule" id="PRU00723"/>
    </source>
</evidence>
<dbReference type="EMBL" id="JAGTJR010000003">
    <property type="protein sequence ID" value="KAH7062582.1"/>
    <property type="molecule type" value="Genomic_DNA"/>
</dbReference>
<feature type="domain" description="C3H1-type" evidence="3">
    <location>
        <begin position="180"/>
        <end position="209"/>
    </location>
</feature>
<keyword evidence="1" id="KW-0863">Zinc-finger</keyword>
<keyword evidence="5" id="KW-1185">Reference proteome</keyword>